<sequence>MPLVRREAVLDVHASCDQVLQTLASKNYAEFFEGAGRLLEKGEKRGAIVLSFASPRYKRLRLEVSAEKEPERLQFHLSGDAKGYVAVTVTPRGSACRVYVEAEAEGRLLEEYGGEALTRIVNRIITVLVSVFPAILQPRVPGGRLGDVFVDLLSLLSLAHTGPAGLRARNIRAMTVNVEEKRLIAVDGIAEDTARRAAQLLSEALTALSRALDTLGIQPPQRLALVAGNHIVYANIAGGLSVVTILQKAGKAETGEGG</sequence>
<dbReference type="AlphaFoldDB" id="A2BJG0"/>
<dbReference type="InterPro" id="IPR023393">
    <property type="entry name" value="START-like_dom_sf"/>
</dbReference>
<dbReference type="RefSeq" id="WP_011821438.1">
    <property type="nucleotide sequence ID" value="NC_008818.1"/>
</dbReference>
<reference evidence="1 2" key="1">
    <citation type="journal article" date="2007" name="Archaea">
        <title>The genome of Hyperthermus butylicus: a sulfur-reducing, peptide fermenting, neutrophilic Crenarchaeote growing up to 108 degrees C.</title>
        <authorList>
            <person name="Brugger K."/>
            <person name="Chen L."/>
            <person name="Stark M."/>
            <person name="Zibat A."/>
            <person name="Redder P."/>
            <person name="Ruepp A."/>
            <person name="Awayez M."/>
            <person name="She Q."/>
            <person name="Garrett R.A."/>
            <person name="Klenk H.P."/>
        </authorList>
    </citation>
    <scope>NUCLEOTIDE SEQUENCE [LARGE SCALE GENOMIC DNA]</scope>
    <source>
        <strain evidence="2">DSM 5456 / JCM 9403 / PLM1-5</strain>
    </source>
</reference>
<dbReference type="KEGG" id="hbu:Hbut_0249"/>
<accession>A2BJG0</accession>
<name>A2BJG0_HYPBU</name>
<evidence type="ECO:0000313" key="2">
    <source>
        <dbReference type="Proteomes" id="UP000002593"/>
    </source>
</evidence>
<dbReference type="OrthoDB" id="15436at2157"/>
<dbReference type="STRING" id="415426.Hbut_0249"/>
<dbReference type="Proteomes" id="UP000002593">
    <property type="component" value="Chromosome"/>
</dbReference>
<gene>
    <name evidence="1" type="ordered locus">Hbut_0249</name>
</gene>
<evidence type="ECO:0000313" key="1">
    <source>
        <dbReference type="EMBL" id="ABM80121.1"/>
    </source>
</evidence>
<dbReference type="EnsemblBacteria" id="ABM80121">
    <property type="protein sequence ID" value="ABM80121"/>
    <property type="gene ID" value="Hbut_0249"/>
</dbReference>
<proteinExistence type="predicted"/>
<dbReference type="HOGENOM" id="CLU_1076088_0_0_2"/>
<dbReference type="SUPFAM" id="SSF55961">
    <property type="entry name" value="Bet v1-like"/>
    <property type="match status" value="1"/>
</dbReference>
<dbReference type="EMBL" id="CP000493">
    <property type="protein sequence ID" value="ABM80121.1"/>
    <property type="molecule type" value="Genomic_DNA"/>
</dbReference>
<dbReference type="Gene3D" id="3.30.530.20">
    <property type="match status" value="1"/>
</dbReference>
<keyword evidence="2" id="KW-1185">Reference proteome</keyword>
<dbReference type="GeneID" id="4782301"/>
<organism evidence="1 2">
    <name type="scientific">Hyperthermus butylicus (strain DSM 5456 / JCM 9403 / PLM1-5)</name>
    <dbReference type="NCBI Taxonomy" id="415426"/>
    <lineage>
        <taxon>Archaea</taxon>
        <taxon>Thermoproteota</taxon>
        <taxon>Thermoprotei</taxon>
        <taxon>Desulfurococcales</taxon>
        <taxon>Pyrodictiaceae</taxon>
        <taxon>Hyperthermus</taxon>
    </lineage>
</organism>
<protein>
    <submittedName>
        <fullName evidence="1">Uncharacterized protein</fullName>
    </submittedName>
</protein>